<protein>
    <submittedName>
        <fullName evidence="8">Nucleoporin-domain-containing protein</fullName>
    </submittedName>
</protein>
<keyword evidence="4" id="KW-0539">Nucleus</keyword>
<dbReference type="SUPFAM" id="SSF50978">
    <property type="entry name" value="WD40 repeat-like"/>
    <property type="match status" value="1"/>
</dbReference>
<feature type="domain" description="Nucleoporin Nup133/Nup155-like C-terminal" evidence="6">
    <location>
        <begin position="793"/>
        <end position="1495"/>
    </location>
</feature>
<keyword evidence="9" id="KW-1185">Reference proteome</keyword>
<dbReference type="EMBL" id="KV454406">
    <property type="protein sequence ID" value="ODQ68032.1"/>
    <property type="molecule type" value="Genomic_DNA"/>
</dbReference>
<dbReference type="InterPro" id="IPR042533">
    <property type="entry name" value="Nucleoporin_Nup155_C_1"/>
</dbReference>
<organism evidence="8 9">
    <name type="scientific">Nadsonia fulvescens var. elongata DSM 6958</name>
    <dbReference type="NCBI Taxonomy" id="857566"/>
    <lineage>
        <taxon>Eukaryota</taxon>
        <taxon>Fungi</taxon>
        <taxon>Dikarya</taxon>
        <taxon>Ascomycota</taxon>
        <taxon>Saccharomycotina</taxon>
        <taxon>Dipodascomycetes</taxon>
        <taxon>Dipodascales</taxon>
        <taxon>Dipodascales incertae sedis</taxon>
        <taxon>Nadsonia</taxon>
    </lineage>
</organism>
<evidence type="ECO:0000259" key="6">
    <source>
        <dbReference type="Pfam" id="PF03177"/>
    </source>
</evidence>
<evidence type="ECO:0000256" key="1">
    <source>
        <dbReference type="ARBA" id="ARBA00004123"/>
    </source>
</evidence>
<evidence type="ECO:0000256" key="3">
    <source>
        <dbReference type="ARBA" id="ARBA00022448"/>
    </source>
</evidence>
<dbReference type="PANTHER" id="PTHR10350">
    <property type="entry name" value="NUCLEAR PORE COMPLEX PROTEIN NUP155"/>
    <property type="match status" value="1"/>
</dbReference>
<keyword evidence="3" id="KW-0813">Transport</keyword>
<feature type="compositionally biased region" description="Polar residues" evidence="5">
    <location>
        <begin position="1"/>
        <end position="19"/>
    </location>
</feature>
<dbReference type="Gene3D" id="1.25.40.440">
    <property type="entry name" value="Nucleoporin, helical domain, central subdomain"/>
    <property type="match status" value="1"/>
</dbReference>
<evidence type="ECO:0000256" key="2">
    <source>
        <dbReference type="ARBA" id="ARBA00007373"/>
    </source>
</evidence>
<evidence type="ECO:0000259" key="7">
    <source>
        <dbReference type="Pfam" id="PF08801"/>
    </source>
</evidence>
<dbReference type="InterPro" id="IPR042537">
    <property type="entry name" value="Nucleoporin_Nup155_C_2"/>
</dbReference>
<evidence type="ECO:0000256" key="5">
    <source>
        <dbReference type="SAM" id="MobiDB-lite"/>
    </source>
</evidence>
<dbReference type="STRING" id="857566.A0A1E3PSY0"/>
<dbReference type="InterPro" id="IPR042538">
    <property type="entry name" value="Nucleoporin_Nup155_C_3"/>
</dbReference>
<dbReference type="Gene3D" id="1.20.58.1780">
    <property type="match status" value="1"/>
</dbReference>
<dbReference type="Pfam" id="PF08801">
    <property type="entry name" value="Nucleoporin_N"/>
    <property type="match status" value="1"/>
</dbReference>
<dbReference type="Gene3D" id="1.25.40.450">
    <property type="entry name" value="Nucleoporin, helical domain, N-terminal subdomain"/>
    <property type="match status" value="1"/>
</dbReference>
<name>A0A1E3PSY0_9ASCO</name>
<dbReference type="GO" id="GO:0006606">
    <property type="term" value="P:protein import into nucleus"/>
    <property type="evidence" value="ECO:0007669"/>
    <property type="project" value="TreeGrafter"/>
</dbReference>
<reference evidence="8 9" key="1">
    <citation type="journal article" date="2016" name="Proc. Natl. Acad. Sci. U.S.A.">
        <title>Comparative genomics of biotechnologically important yeasts.</title>
        <authorList>
            <person name="Riley R."/>
            <person name="Haridas S."/>
            <person name="Wolfe K.H."/>
            <person name="Lopes M.R."/>
            <person name="Hittinger C.T."/>
            <person name="Goeker M."/>
            <person name="Salamov A.A."/>
            <person name="Wisecaver J.H."/>
            <person name="Long T.M."/>
            <person name="Calvey C.H."/>
            <person name="Aerts A.L."/>
            <person name="Barry K.W."/>
            <person name="Choi C."/>
            <person name="Clum A."/>
            <person name="Coughlan A.Y."/>
            <person name="Deshpande S."/>
            <person name="Douglass A.P."/>
            <person name="Hanson S.J."/>
            <person name="Klenk H.-P."/>
            <person name="LaButti K.M."/>
            <person name="Lapidus A."/>
            <person name="Lindquist E.A."/>
            <person name="Lipzen A.M."/>
            <person name="Meier-Kolthoff J.P."/>
            <person name="Ohm R.A."/>
            <person name="Otillar R.P."/>
            <person name="Pangilinan J.L."/>
            <person name="Peng Y."/>
            <person name="Rokas A."/>
            <person name="Rosa C.A."/>
            <person name="Scheuner C."/>
            <person name="Sibirny A.A."/>
            <person name="Slot J.C."/>
            <person name="Stielow J.B."/>
            <person name="Sun H."/>
            <person name="Kurtzman C.P."/>
            <person name="Blackwell M."/>
            <person name="Grigoriev I.V."/>
            <person name="Jeffries T.W."/>
        </authorList>
    </citation>
    <scope>NUCLEOTIDE SEQUENCE [LARGE SCALE GENOMIC DNA]</scope>
    <source>
        <strain evidence="8 9">DSM 6958</strain>
    </source>
</reference>
<dbReference type="PANTHER" id="PTHR10350:SF6">
    <property type="entry name" value="NUCLEAR PORE COMPLEX PROTEIN NUP155"/>
    <property type="match status" value="1"/>
</dbReference>
<dbReference type="InterPro" id="IPR007187">
    <property type="entry name" value="Nucleoporin_Nup133/Nup155_C"/>
</dbReference>
<dbReference type="GO" id="GO:0036228">
    <property type="term" value="P:protein localization to nuclear inner membrane"/>
    <property type="evidence" value="ECO:0007669"/>
    <property type="project" value="TreeGrafter"/>
</dbReference>
<dbReference type="Gene3D" id="1.20.120.1880">
    <property type="entry name" value="Nucleoporin, helical C-terminal domain"/>
    <property type="match status" value="1"/>
</dbReference>
<dbReference type="GO" id="GO:0017056">
    <property type="term" value="F:structural constituent of nuclear pore"/>
    <property type="evidence" value="ECO:0007669"/>
    <property type="project" value="InterPro"/>
</dbReference>
<feature type="compositionally biased region" description="Low complexity" evidence="5">
    <location>
        <begin position="20"/>
        <end position="31"/>
    </location>
</feature>
<evidence type="ECO:0000256" key="4">
    <source>
        <dbReference type="ARBA" id="ARBA00023242"/>
    </source>
</evidence>
<feature type="domain" description="Nucleoporin Nup133/Nup155-like N-terminal" evidence="7">
    <location>
        <begin position="129"/>
        <end position="662"/>
    </location>
</feature>
<sequence length="1528" mass="168311">MINASVRPTSWNQRSVNAPSSSGSTTSASSTLNPKSTTSSNVLPSRVPASSMLLNINANLAAAKQVNLRHLATVSVAEIARKDPLQLGREFIENHISKDSKFPELDRNILQAQSSEYIFSSTSDIGPLTPFVRTEIINIPDAIFDQYNQTQCYTRMGLMADIQRAWITVDNRLYLWNYMNGAGFQSFEELPHTILSVNLVKPKPGTFIESVTHVLLLTTPLNLYIIAVSYDETSKDIQLFNTGMVVSIKGLDVTQIVASKKSGRIFFVGNNDGINIWELTYSNVETWFKAKCSKICHTRSGLISALTPSIGILDGSVNGVPGAGMNSSGDNVIHKLGSVIGSIIPGAVEAEYITFVTIDDTRNLLYTLSSKSVIRTYHITGKDELRLVITYTLPQIMSNLHMITATTASNPAFGSAFSSSVGPHHSTQNSYKVNGNSHVGSSSSTLLNKNMSIVSLQVVERRESAQIFLVAITSTGCRLYIRAARTFGFGFGGVGNMSTSNVGPSMSTSSNSAHANTDNILPPNTMQVTQMRFPPSVDLNVPVSQSETLLSTKETSRVIQPGHFFAVIPDTENPNVGDKVFVSSLDTGRIMHQYFSSSNNASTSYIENACFLEIEGFVQAIELITPPFAASDKPEGFANEPAAQYTTPPTQVAILTNTGVHIYTRRHLHQTFELLGSDIMTFFDIYGRTETCSCALSVACRDSNGVASEQREIARKAYIEAGGKAHLQLDDESSFNMGLGGMTMNMNLSANMASLTSSNTVKPVSSSLSSQSGATGTGSSATTVDKMDMVRLSGRFDGLATYMSRILRPVWHKRVFKAKSVNSAIVRGSKGVISGMWSSGSSVTASANKLANTTVLKKFSLNLKKSDLESVQIALFEITEFLEKNKPFIDGFSGSPNDRVLGLGFRSEEISLQAEHRSFTALVKLNKIIRESIAFILLLSNETLSSPNGIESIVAYLPEESRAKIATLSFCDLVSSAQGTELAKELVTCIVNRSIAEGGSVEAIASLLQQRCESFCSGQDVIIYRGFEALRKARDYSSDLHLKNENLTASAELFKRAASTMGIEMLEAAIKEFKALDCYTGAIQVALEVATAIDRGNAALSFLTEGKPEGDFRQAVFDSRVNIYRYVFEMLSEVERRAQEAVNRVGKVDTSTVMFNNGQSNITVEEKLRDNTYEIAFSSNDQVFHFCLYDWFMEQKLDNRLLEIDTPFILSYLKTNSKHNVDVAVLLWVYYQKRSNFYAASDVLYGLALSEFDLSLSVRIEFLSRARGYCNCPSTPDLRQALIELGNSIRELLDVASIQDEILTAVANDVRFVDNEKKLAIKNKLNGKILNISELFNEYADPLGYYEICFSIFQVSDFRGSDEIMKCWQKLIQTTHQKAIDANSTTSSAVAEPFEFISNMVQSLGQQFLLSEFVFPPDQLIPLLEIYNLENAPNSPVGWVIQTFTNTGLSFEYIYSILVDMLERREHPFDDTVAIKKLSLDVVYLIEKWIDEVRNQDVGSIVSREQVVKLKSTLGPLAVASIERKLNY</sequence>
<dbReference type="FunFam" id="1.25.40.440:FF:000001">
    <property type="entry name" value="Nuclear pore complex subunit"/>
    <property type="match status" value="1"/>
</dbReference>
<accession>A0A1E3PSY0</accession>
<dbReference type="OrthoDB" id="338970at2759"/>
<dbReference type="Pfam" id="PF03177">
    <property type="entry name" value="Nucleoporin_C"/>
    <property type="match status" value="1"/>
</dbReference>
<dbReference type="InterPro" id="IPR004870">
    <property type="entry name" value="Nucleoporin_Nup155"/>
</dbReference>
<dbReference type="InterPro" id="IPR036322">
    <property type="entry name" value="WD40_repeat_dom_sf"/>
</dbReference>
<comment type="similarity">
    <text evidence="2">Belongs to the non-repetitive/WGA-negative nucleoporin family.</text>
</comment>
<feature type="compositionally biased region" description="Polar residues" evidence="5">
    <location>
        <begin position="32"/>
        <end position="43"/>
    </location>
</feature>
<dbReference type="InterPro" id="IPR014908">
    <property type="entry name" value="Nucleoporin_Nup133/Nup155_N"/>
</dbReference>
<proteinExistence type="inferred from homology"/>
<dbReference type="GO" id="GO:0044611">
    <property type="term" value="C:nuclear pore inner ring"/>
    <property type="evidence" value="ECO:0007669"/>
    <property type="project" value="TreeGrafter"/>
</dbReference>
<feature type="region of interest" description="Disordered" evidence="5">
    <location>
        <begin position="1"/>
        <end position="44"/>
    </location>
</feature>
<dbReference type="Proteomes" id="UP000095009">
    <property type="component" value="Unassembled WGS sequence"/>
</dbReference>
<dbReference type="GO" id="GO:0000972">
    <property type="term" value="P:transcription-dependent tethering of RNA polymerase II gene DNA at nuclear periphery"/>
    <property type="evidence" value="ECO:0007669"/>
    <property type="project" value="TreeGrafter"/>
</dbReference>
<evidence type="ECO:0000313" key="9">
    <source>
        <dbReference type="Proteomes" id="UP000095009"/>
    </source>
</evidence>
<dbReference type="GO" id="GO:0006405">
    <property type="term" value="P:RNA export from nucleus"/>
    <property type="evidence" value="ECO:0007669"/>
    <property type="project" value="TreeGrafter"/>
</dbReference>
<gene>
    <name evidence="8" type="ORF">NADFUDRAFT_81124</name>
</gene>
<comment type="subcellular location">
    <subcellularLocation>
        <location evidence="1">Nucleus</location>
    </subcellularLocation>
</comment>
<evidence type="ECO:0000313" key="8">
    <source>
        <dbReference type="EMBL" id="ODQ68032.1"/>
    </source>
</evidence>